<dbReference type="GeneID" id="92079993"/>
<keyword evidence="1" id="KW-1133">Transmembrane helix</keyword>
<keyword evidence="3" id="KW-1185">Reference proteome</keyword>
<proteinExistence type="predicted"/>
<dbReference type="EMBL" id="JAQQWE010000007">
    <property type="protein sequence ID" value="KAK7946388.1"/>
    <property type="molecule type" value="Genomic_DNA"/>
</dbReference>
<gene>
    <name evidence="2" type="ORF">PG986_010709</name>
</gene>
<protein>
    <submittedName>
        <fullName evidence="2">Uncharacterized protein</fullName>
    </submittedName>
</protein>
<keyword evidence="1" id="KW-0472">Membrane</keyword>
<organism evidence="2 3">
    <name type="scientific">Apiospora aurea</name>
    <dbReference type="NCBI Taxonomy" id="335848"/>
    <lineage>
        <taxon>Eukaryota</taxon>
        <taxon>Fungi</taxon>
        <taxon>Dikarya</taxon>
        <taxon>Ascomycota</taxon>
        <taxon>Pezizomycotina</taxon>
        <taxon>Sordariomycetes</taxon>
        <taxon>Xylariomycetidae</taxon>
        <taxon>Amphisphaeriales</taxon>
        <taxon>Apiosporaceae</taxon>
        <taxon>Apiospora</taxon>
    </lineage>
</organism>
<comment type="caution">
    <text evidence="2">The sequence shown here is derived from an EMBL/GenBank/DDBJ whole genome shotgun (WGS) entry which is preliminary data.</text>
</comment>
<accession>A0ABR1Q4B8</accession>
<name>A0ABR1Q4B8_9PEZI</name>
<keyword evidence="1" id="KW-0812">Transmembrane</keyword>
<sequence>MLAQFHVLTTILQSRLPDELSMMEIPSVDYTSELHSMRSITITAPYLEGFDVPECVSIASVTLTMVYVTIATICLTRALVS</sequence>
<evidence type="ECO:0000313" key="3">
    <source>
        <dbReference type="Proteomes" id="UP001391051"/>
    </source>
</evidence>
<feature type="transmembrane region" description="Helical" evidence="1">
    <location>
        <begin position="56"/>
        <end position="80"/>
    </location>
</feature>
<evidence type="ECO:0000256" key="1">
    <source>
        <dbReference type="SAM" id="Phobius"/>
    </source>
</evidence>
<dbReference type="RefSeq" id="XP_066696422.1">
    <property type="nucleotide sequence ID" value="XM_066846931.1"/>
</dbReference>
<reference evidence="2 3" key="1">
    <citation type="submission" date="2023-01" db="EMBL/GenBank/DDBJ databases">
        <title>Analysis of 21 Apiospora genomes using comparative genomics revels a genus with tremendous synthesis potential of carbohydrate active enzymes and secondary metabolites.</title>
        <authorList>
            <person name="Sorensen T."/>
        </authorList>
    </citation>
    <scope>NUCLEOTIDE SEQUENCE [LARGE SCALE GENOMIC DNA]</scope>
    <source>
        <strain evidence="2 3">CBS 24483</strain>
    </source>
</reference>
<evidence type="ECO:0000313" key="2">
    <source>
        <dbReference type="EMBL" id="KAK7946388.1"/>
    </source>
</evidence>
<dbReference type="Proteomes" id="UP001391051">
    <property type="component" value="Unassembled WGS sequence"/>
</dbReference>